<evidence type="ECO:0000256" key="2">
    <source>
        <dbReference type="ARBA" id="ARBA00023015"/>
    </source>
</evidence>
<dbReference type="SMART" id="SM00432">
    <property type="entry name" value="MADS"/>
    <property type="match status" value="1"/>
</dbReference>
<dbReference type="KEGG" id="bdi:104581727"/>
<dbReference type="eggNOG" id="KOG0014">
    <property type="taxonomic scope" value="Eukaryota"/>
</dbReference>
<dbReference type="Pfam" id="PF00319">
    <property type="entry name" value="SRF-TF"/>
    <property type="match status" value="1"/>
</dbReference>
<dbReference type="PRINTS" id="PR00404">
    <property type="entry name" value="MADSDOMAIN"/>
</dbReference>
<name>I1H3Q7_BRADI</name>
<dbReference type="GO" id="GO:0046983">
    <property type="term" value="F:protein dimerization activity"/>
    <property type="evidence" value="ECO:0007669"/>
    <property type="project" value="InterPro"/>
</dbReference>
<dbReference type="Gene3D" id="3.40.1810.10">
    <property type="entry name" value="Transcription factor, MADS-box"/>
    <property type="match status" value="1"/>
</dbReference>
<evidence type="ECO:0000259" key="6">
    <source>
        <dbReference type="PROSITE" id="PS50066"/>
    </source>
</evidence>
<dbReference type="PANTHER" id="PTHR11945:SF764">
    <property type="entry name" value="AGAMOUS-LIKE MADS-BOX PROTEIN AGL62"/>
    <property type="match status" value="1"/>
</dbReference>
<dbReference type="HOGENOM" id="CLU_049814_0_0_1"/>
<dbReference type="OrthoDB" id="672930at2759"/>
<dbReference type="SUPFAM" id="SSF55455">
    <property type="entry name" value="SRF-like"/>
    <property type="match status" value="1"/>
</dbReference>
<evidence type="ECO:0000313" key="7">
    <source>
        <dbReference type="EMBL" id="AIG21862.1"/>
    </source>
</evidence>
<dbReference type="RefSeq" id="XP_010228381.1">
    <property type="nucleotide sequence ID" value="XM_010230079.1"/>
</dbReference>
<dbReference type="OMA" id="PRAPQMF"/>
<dbReference type="EMBL" id="KF469348">
    <property type="protein sequence ID" value="AIG21862.1"/>
    <property type="molecule type" value="mRNA"/>
</dbReference>
<dbReference type="ExpressionAtlas" id="I1H3Q7">
    <property type="expression patterns" value="baseline"/>
</dbReference>
<keyword evidence="2" id="KW-0805">Transcription regulation</keyword>
<protein>
    <submittedName>
        <fullName evidence="7">MADS-box transcription factor 54</fullName>
    </submittedName>
</protein>
<evidence type="ECO:0000256" key="4">
    <source>
        <dbReference type="ARBA" id="ARBA00023163"/>
    </source>
</evidence>
<evidence type="ECO:0000256" key="3">
    <source>
        <dbReference type="ARBA" id="ARBA00023125"/>
    </source>
</evidence>
<feature type="domain" description="MADS-box" evidence="6">
    <location>
        <begin position="2"/>
        <end position="62"/>
    </location>
</feature>
<dbReference type="GeneID" id="104581727"/>
<dbReference type="PROSITE" id="PS50066">
    <property type="entry name" value="MADS_BOX_2"/>
    <property type="match status" value="1"/>
</dbReference>
<dbReference type="InterPro" id="IPR002100">
    <property type="entry name" value="TF_MADSbox"/>
</dbReference>
<dbReference type="GO" id="GO:0003677">
    <property type="term" value="F:DNA binding"/>
    <property type="evidence" value="ECO:0007669"/>
    <property type="project" value="UniProtKB-KW"/>
</dbReference>
<accession>I1H3Q7</accession>
<organism evidence="7">
    <name type="scientific">Brachypodium distachyon</name>
    <name type="common">Purple false brome</name>
    <name type="synonym">Trachynia distachya</name>
    <dbReference type="NCBI Taxonomy" id="15368"/>
    <lineage>
        <taxon>Eukaryota</taxon>
        <taxon>Viridiplantae</taxon>
        <taxon>Streptophyta</taxon>
        <taxon>Embryophyta</taxon>
        <taxon>Tracheophyta</taxon>
        <taxon>Spermatophyta</taxon>
        <taxon>Magnoliopsida</taxon>
        <taxon>Liliopsida</taxon>
        <taxon>Poales</taxon>
        <taxon>Poaceae</taxon>
        <taxon>BOP clade</taxon>
        <taxon>Pooideae</taxon>
        <taxon>Stipodae</taxon>
        <taxon>Brachypodieae</taxon>
        <taxon>Brachypodium</taxon>
    </lineage>
</organism>
<keyword evidence="5" id="KW-0539">Nucleus</keyword>
<sequence>MPRERRSGVVYIENDDERSVTFSKRRLGLFKGASDLAAVTGARVAIVLETDSTKMHSFGTPSADPIIHAFLSGVPPPEPLTDEVMSTRISWLQSEVSRLDRENTSEQKRKKLVVQRIKEIQQENPGMVANHLFSKDEDLNLEDLTNLFNELLLVQQGTGGRLPPLDHGHQQMIGGSSVSLNLVPPSVPLWGSTETPPSLLHPLGSDILPHGALPPAPSPSVPQSMLAPPFPVQVPQMLQPAPLVSTPPTDPYQLPELPPSLELPLQNYTSPYSTMDPAQNNTGLNSTFQHNVEESAQLVYSGGNAIVGQDPFGYDQWAYPLSDQPYYERFLEMDGNLGFHGTDVGQAHMGNDGLIDELAQSPSSGEDDDVGRS</sequence>
<proteinExistence type="evidence at transcript level"/>
<keyword evidence="3" id="KW-0238">DNA-binding</keyword>
<evidence type="ECO:0000256" key="1">
    <source>
        <dbReference type="ARBA" id="ARBA00004123"/>
    </source>
</evidence>
<reference evidence="7" key="1">
    <citation type="journal article" date="2014" name="PLoS ONE">
        <title>Genome-wide analysis of the MADS-box gene family in Brachypodium distachyon.</title>
        <authorList>
            <person name="Wei B."/>
            <person name="Zhang R.Z."/>
            <person name="Guo J.J."/>
            <person name="Liu D.M."/>
            <person name="Li A.L."/>
            <person name="Fan R.C."/>
            <person name="Mao L."/>
            <person name="Zhang X.Q."/>
        </authorList>
    </citation>
    <scope>NUCLEOTIDE SEQUENCE</scope>
</reference>
<dbReference type="GO" id="GO:0005634">
    <property type="term" value="C:nucleus"/>
    <property type="evidence" value="ECO:0007669"/>
    <property type="project" value="UniProtKB-SubCell"/>
</dbReference>
<dbReference type="PANTHER" id="PTHR11945">
    <property type="entry name" value="MADS BOX PROTEIN"/>
    <property type="match status" value="1"/>
</dbReference>
<evidence type="ECO:0000256" key="5">
    <source>
        <dbReference type="ARBA" id="ARBA00023242"/>
    </source>
</evidence>
<comment type="subcellular location">
    <subcellularLocation>
        <location evidence="1">Nucleus</location>
    </subcellularLocation>
</comment>
<dbReference type="InterPro" id="IPR036879">
    <property type="entry name" value="TF_MADSbox_sf"/>
</dbReference>
<keyword evidence="4" id="KW-0804">Transcription</keyword>
<dbReference type="AlphaFoldDB" id="I1H3Q7"/>